<evidence type="ECO:0000256" key="3">
    <source>
        <dbReference type="ARBA" id="ARBA00012438"/>
    </source>
</evidence>
<keyword evidence="7" id="KW-0902">Two-component regulatory system</keyword>
<sequence length="573" mass="67126">MFNQIKAEFYKLFHTKALYLMLVLILCVFGIFSIGGEQQFVVSSSSVDNKWEIGKTVGFLARAYSDTLHPFLGEVIRTATSYTVFFWLIILIFSVTFFSREYQDSTIKIAIASGQSRLKFFLAKYLVITITSLVLYFLFIMTAFIIECIKFHVSLEFLNIMPMLKIAILNCMVMSGFISITLMFCIIFRHTAVVVGVMCLFTFSAPMIYMMTWDRMSVQSWEVLLYLKIKSNVLLDEYVFLQYTSWYRKFHYPLFYRSDDFYIYNFICNITQTRNTLKRVERGWMKMWYVILVLIIFILVIYLYTLITQIRNLNGQIQENRPIRISLFSKYIEELASQIIEKDIEHKKLQIQIKQEEEQLKQSISNISHDLRTPLTSMQGYLTLLQECKDEEEQKQFLDIIKVKADYLTELIQEFYDLSLLEHAEFDIEIQRVDINRIVTDCVLEKYCEFKDVQPIIQTENNPVWIIGNDIVCKRIIENLIVNAIRYSDDYIEISINSNGVFTIKNSTHLSDDINVESLFEKFYTADKSRTRGSSGLGLYIVKELLNKIGGVIGNVNYKDKVLIISIQFSMAN</sequence>
<dbReference type="InterPro" id="IPR036097">
    <property type="entry name" value="HisK_dim/P_sf"/>
</dbReference>
<evidence type="ECO:0000256" key="6">
    <source>
        <dbReference type="ARBA" id="ARBA00022777"/>
    </source>
</evidence>
<dbReference type="PANTHER" id="PTHR45453:SF1">
    <property type="entry name" value="PHOSPHATE REGULON SENSOR PROTEIN PHOR"/>
    <property type="match status" value="1"/>
</dbReference>
<evidence type="ECO:0000256" key="8">
    <source>
        <dbReference type="SAM" id="Coils"/>
    </source>
</evidence>
<dbReference type="InterPro" id="IPR003661">
    <property type="entry name" value="HisK_dim/P_dom"/>
</dbReference>
<evidence type="ECO:0000259" key="10">
    <source>
        <dbReference type="PROSITE" id="PS50109"/>
    </source>
</evidence>
<reference evidence="11 12" key="1">
    <citation type="submission" date="2019-05" db="EMBL/GenBank/DDBJ databases">
        <title>Complete genome sequencing of Anaerostipes rhamnosivorans.</title>
        <authorList>
            <person name="Bui T.P.N."/>
            <person name="de Vos W.M."/>
        </authorList>
    </citation>
    <scope>NUCLEOTIDE SEQUENCE [LARGE SCALE GENOMIC DNA]</scope>
    <source>
        <strain evidence="11 12">1y2</strain>
    </source>
</reference>
<dbReference type="Pfam" id="PF00512">
    <property type="entry name" value="HisKA"/>
    <property type="match status" value="1"/>
</dbReference>
<keyword evidence="8" id="KW-0175">Coiled coil</keyword>
<dbReference type="PANTHER" id="PTHR45453">
    <property type="entry name" value="PHOSPHATE REGULON SENSOR PROTEIN PHOR"/>
    <property type="match status" value="1"/>
</dbReference>
<dbReference type="CDD" id="cd00082">
    <property type="entry name" value="HisKA"/>
    <property type="match status" value="1"/>
</dbReference>
<dbReference type="InterPro" id="IPR003594">
    <property type="entry name" value="HATPase_dom"/>
</dbReference>
<dbReference type="GO" id="GO:0004721">
    <property type="term" value="F:phosphoprotein phosphatase activity"/>
    <property type="evidence" value="ECO:0007669"/>
    <property type="project" value="TreeGrafter"/>
</dbReference>
<dbReference type="Proteomes" id="UP000298653">
    <property type="component" value="Chromosome"/>
</dbReference>
<dbReference type="RefSeq" id="WP_243118890.1">
    <property type="nucleotide sequence ID" value="NZ_CP040058.1"/>
</dbReference>
<keyword evidence="9" id="KW-1133">Transmembrane helix</keyword>
<keyword evidence="6 11" id="KW-0418">Kinase</keyword>
<protein>
    <recommendedName>
        <fullName evidence="3">histidine kinase</fullName>
        <ecNumber evidence="3">2.7.13.3</ecNumber>
    </recommendedName>
</protein>
<keyword evidence="12" id="KW-1185">Reference proteome</keyword>
<dbReference type="KEGG" id="arf:AR1Y2_1657"/>
<dbReference type="Pfam" id="PF12730">
    <property type="entry name" value="ABC2_membrane_4"/>
    <property type="match status" value="1"/>
</dbReference>
<accession>A0A4P8IE69</accession>
<dbReference type="InterPro" id="IPR050351">
    <property type="entry name" value="BphY/WalK/GraS-like"/>
</dbReference>
<feature type="transmembrane region" description="Helical" evidence="9">
    <location>
        <begin position="120"/>
        <end position="146"/>
    </location>
</feature>
<gene>
    <name evidence="11" type="ORF">AR1Y2_1657</name>
</gene>
<evidence type="ECO:0000256" key="7">
    <source>
        <dbReference type="ARBA" id="ARBA00023012"/>
    </source>
</evidence>
<feature type="domain" description="Histidine kinase" evidence="10">
    <location>
        <begin position="366"/>
        <end position="573"/>
    </location>
</feature>
<dbReference type="GO" id="GO:0016036">
    <property type="term" value="P:cellular response to phosphate starvation"/>
    <property type="evidence" value="ECO:0007669"/>
    <property type="project" value="TreeGrafter"/>
</dbReference>
<evidence type="ECO:0000256" key="2">
    <source>
        <dbReference type="ARBA" id="ARBA00004370"/>
    </source>
</evidence>
<dbReference type="PRINTS" id="PR00344">
    <property type="entry name" value="BCTRLSENSOR"/>
</dbReference>
<dbReference type="InterPro" id="IPR005467">
    <property type="entry name" value="His_kinase_dom"/>
</dbReference>
<dbReference type="GO" id="GO:0005886">
    <property type="term" value="C:plasma membrane"/>
    <property type="evidence" value="ECO:0007669"/>
    <property type="project" value="TreeGrafter"/>
</dbReference>
<keyword evidence="9" id="KW-0812">Transmembrane</keyword>
<dbReference type="SUPFAM" id="SSF55874">
    <property type="entry name" value="ATPase domain of HSP90 chaperone/DNA topoisomerase II/histidine kinase"/>
    <property type="match status" value="1"/>
</dbReference>
<dbReference type="EC" id="2.7.13.3" evidence="3"/>
<dbReference type="InterPro" id="IPR036890">
    <property type="entry name" value="HATPase_C_sf"/>
</dbReference>
<dbReference type="InterPro" id="IPR004358">
    <property type="entry name" value="Sig_transdc_His_kin-like_C"/>
</dbReference>
<dbReference type="GO" id="GO:0000155">
    <property type="term" value="F:phosphorelay sensor kinase activity"/>
    <property type="evidence" value="ECO:0007669"/>
    <property type="project" value="InterPro"/>
</dbReference>
<feature type="transmembrane region" description="Helical" evidence="9">
    <location>
        <begin position="166"/>
        <end position="186"/>
    </location>
</feature>
<organism evidence="11 12">
    <name type="scientific">Anaerostipes rhamnosivorans</name>
    <dbReference type="NCBI Taxonomy" id="1229621"/>
    <lineage>
        <taxon>Bacteria</taxon>
        <taxon>Bacillati</taxon>
        <taxon>Bacillota</taxon>
        <taxon>Clostridia</taxon>
        <taxon>Lachnospirales</taxon>
        <taxon>Lachnospiraceae</taxon>
        <taxon>Anaerostipes</taxon>
    </lineage>
</organism>
<evidence type="ECO:0000313" key="11">
    <source>
        <dbReference type="EMBL" id="QCP35111.1"/>
    </source>
</evidence>
<evidence type="ECO:0000256" key="1">
    <source>
        <dbReference type="ARBA" id="ARBA00000085"/>
    </source>
</evidence>
<evidence type="ECO:0000313" key="12">
    <source>
        <dbReference type="Proteomes" id="UP000298653"/>
    </source>
</evidence>
<feature type="transmembrane region" description="Helical" evidence="9">
    <location>
        <begin position="79"/>
        <end position="99"/>
    </location>
</feature>
<dbReference type="Gene3D" id="1.10.287.130">
    <property type="match status" value="1"/>
</dbReference>
<feature type="transmembrane region" description="Helical" evidence="9">
    <location>
        <begin position="193"/>
        <end position="212"/>
    </location>
</feature>
<name>A0A4P8IE69_9FIRM</name>
<feature type="transmembrane region" description="Helical" evidence="9">
    <location>
        <begin position="287"/>
        <end position="307"/>
    </location>
</feature>
<feature type="coiled-coil region" evidence="8">
    <location>
        <begin position="332"/>
        <end position="366"/>
    </location>
</feature>
<dbReference type="SMART" id="SM00387">
    <property type="entry name" value="HATPase_c"/>
    <property type="match status" value="1"/>
</dbReference>
<dbReference type="PROSITE" id="PS50109">
    <property type="entry name" value="HIS_KIN"/>
    <property type="match status" value="1"/>
</dbReference>
<keyword evidence="9" id="KW-0472">Membrane</keyword>
<comment type="subcellular location">
    <subcellularLocation>
        <location evidence="2">Membrane</location>
    </subcellularLocation>
</comment>
<evidence type="ECO:0000256" key="9">
    <source>
        <dbReference type="SAM" id="Phobius"/>
    </source>
</evidence>
<evidence type="ECO:0000256" key="5">
    <source>
        <dbReference type="ARBA" id="ARBA00022679"/>
    </source>
</evidence>
<dbReference type="AlphaFoldDB" id="A0A4P8IE69"/>
<comment type="catalytic activity">
    <reaction evidence="1">
        <text>ATP + protein L-histidine = ADP + protein N-phospho-L-histidine.</text>
        <dbReference type="EC" id="2.7.13.3"/>
    </reaction>
</comment>
<dbReference type="EMBL" id="CP040058">
    <property type="protein sequence ID" value="QCP35111.1"/>
    <property type="molecule type" value="Genomic_DNA"/>
</dbReference>
<feature type="transmembrane region" description="Helical" evidence="9">
    <location>
        <begin position="12"/>
        <end position="34"/>
    </location>
</feature>
<keyword evidence="4" id="KW-0597">Phosphoprotein</keyword>
<keyword evidence="5 11" id="KW-0808">Transferase</keyword>
<dbReference type="Gene3D" id="3.30.565.10">
    <property type="entry name" value="Histidine kinase-like ATPase, C-terminal domain"/>
    <property type="match status" value="1"/>
</dbReference>
<dbReference type="Pfam" id="PF02518">
    <property type="entry name" value="HATPase_c"/>
    <property type="match status" value="1"/>
</dbReference>
<dbReference type="SMART" id="SM00388">
    <property type="entry name" value="HisKA"/>
    <property type="match status" value="1"/>
</dbReference>
<evidence type="ECO:0000256" key="4">
    <source>
        <dbReference type="ARBA" id="ARBA00022553"/>
    </source>
</evidence>
<dbReference type="SUPFAM" id="SSF47384">
    <property type="entry name" value="Homodimeric domain of signal transducing histidine kinase"/>
    <property type="match status" value="1"/>
</dbReference>
<proteinExistence type="predicted"/>